<reference evidence="4 5" key="1">
    <citation type="journal article" date="2016" name="Nat. Commun.">
        <title>Thousands of microbial genomes shed light on interconnected biogeochemical processes in an aquifer system.</title>
        <authorList>
            <person name="Anantharaman K."/>
            <person name="Brown C.T."/>
            <person name="Hug L.A."/>
            <person name="Sharon I."/>
            <person name="Castelle C.J."/>
            <person name="Probst A.J."/>
            <person name="Thomas B.C."/>
            <person name="Singh A."/>
            <person name="Wilkins M.J."/>
            <person name="Karaoz U."/>
            <person name="Brodie E.L."/>
            <person name="Williams K.H."/>
            <person name="Hubbard S.S."/>
            <person name="Banfield J.F."/>
        </authorList>
    </citation>
    <scope>NUCLEOTIDE SEQUENCE [LARGE SCALE GENOMIC DNA]</scope>
</reference>
<dbReference type="AlphaFoldDB" id="A0A1F7X4I6"/>
<organism evidence="4 5">
    <name type="scientific">Candidatus Woesebacteria bacterium RBG_13_46_13</name>
    <dbReference type="NCBI Taxonomy" id="1802479"/>
    <lineage>
        <taxon>Bacteria</taxon>
        <taxon>Candidatus Woeseibacteriota</taxon>
    </lineage>
</organism>
<dbReference type="Pfam" id="PF00534">
    <property type="entry name" value="Glycos_transf_1"/>
    <property type="match status" value="1"/>
</dbReference>
<evidence type="ECO:0000313" key="5">
    <source>
        <dbReference type="Proteomes" id="UP000176778"/>
    </source>
</evidence>
<accession>A0A1F7X4I6</accession>
<dbReference type="PANTHER" id="PTHR46401">
    <property type="entry name" value="GLYCOSYLTRANSFERASE WBBK-RELATED"/>
    <property type="match status" value="1"/>
</dbReference>
<feature type="domain" description="Glycosyl transferase family 1" evidence="2">
    <location>
        <begin position="192"/>
        <end position="334"/>
    </location>
</feature>
<dbReference type="InterPro" id="IPR015393">
    <property type="entry name" value="DUF1972"/>
</dbReference>
<name>A0A1F7X4I6_9BACT</name>
<protein>
    <recommendedName>
        <fullName evidence="6">DUF1972 domain-containing protein</fullName>
    </recommendedName>
</protein>
<dbReference type="Proteomes" id="UP000176778">
    <property type="component" value="Unassembled WGS sequence"/>
</dbReference>
<dbReference type="EMBL" id="MGFR01000002">
    <property type="protein sequence ID" value="OGM09891.1"/>
    <property type="molecule type" value="Genomic_DNA"/>
</dbReference>
<dbReference type="InterPro" id="IPR001296">
    <property type="entry name" value="Glyco_trans_1"/>
</dbReference>
<comment type="caution">
    <text evidence="4">The sequence shown here is derived from an EMBL/GenBank/DDBJ whole genome shotgun (WGS) entry which is preliminary data.</text>
</comment>
<keyword evidence="1" id="KW-0808">Transferase</keyword>
<dbReference type="Gene3D" id="3.40.50.2000">
    <property type="entry name" value="Glycogen Phosphorylase B"/>
    <property type="match status" value="2"/>
</dbReference>
<gene>
    <name evidence="4" type="ORF">A2Y68_00490</name>
</gene>
<evidence type="ECO:0000313" key="4">
    <source>
        <dbReference type="EMBL" id="OGM09891.1"/>
    </source>
</evidence>
<proteinExistence type="predicted"/>
<dbReference type="GO" id="GO:0016757">
    <property type="term" value="F:glycosyltransferase activity"/>
    <property type="evidence" value="ECO:0007669"/>
    <property type="project" value="InterPro"/>
</dbReference>
<evidence type="ECO:0008006" key="6">
    <source>
        <dbReference type="Google" id="ProtNLM"/>
    </source>
</evidence>
<evidence type="ECO:0000259" key="2">
    <source>
        <dbReference type="Pfam" id="PF00534"/>
    </source>
</evidence>
<dbReference type="SUPFAM" id="SSF53756">
    <property type="entry name" value="UDP-Glycosyltransferase/glycogen phosphorylase"/>
    <property type="match status" value="1"/>
</dbReference>
<evidence type="ECO:0000256" key="1">
    <source>
        <dbReference type="ARBA" id="ARBA00022679"/>
    </source>
</evidence>
<feature type="domain" description="DUF1972" evidence="3">
    <location>
        <begin position="3"/>
        <end position="173"/>
    </location>
</feature>
<dbReference type="STRING" id="1802479.A2Y68_00490"/>
<dbReference type="Pfam" id="PF09314">
    <property type="entry name" value="DUF1972"/>
    <property type="match status" value="1"/>
</dbReference>
<sequence length="366" mass="40630">MRIAIIGVRGVPVIYSGFETLAEKLSVGLVRKGHSLTVYSRRGYVNPERSSYKGVKIITLPAPGGKNWETFVHSLASTLHACIKGKYELIYFVGVGSTIFSILPRILGIKTVVNVDGLDWRREKWGPVGKVYLAFSEVLACFLPNRVITDSLYIKRYYRRKYGKETVYLPYGFEPYTGKNRQILARLGLSAGKYIVWVGRLVPDNHTDELIRAFKSLETPLKCVVVGDDRLNGGYKRKIKNLAGGEARIIFTGFLDREKYSALVKNALCYVETKRSGGTHPSLVEAMGFGTLVISNSHSANREVAGAGAIYYQKGSVKSLVKAVKVAVKGRGTAKLRKISLNIAKSRYSWTPIIRAYEDLFSSLTG</sequence>
<dbReference type="PANTHER" id="PTHR46401:SF2">
    <property type="entry name" value="GLYCOSYLTRANSFERASE WBBK-RELATED"/>
    <property type="match status" value="1"/>
</dbReference>
<evidence type="ECO:0000259" key="3">
    <source>
        <dbReference type="Pfam" id="PF09314"/>
    </source>
</evidence>